<name>A0ABD0WH28_UMBPY</name>
<dbReference type="AlphaFoldDB" id="A0ABD0WH28"/>
<evidence type="ECO:0000313" key="2">
    <source>
        <dbReference type="EMBL" id="KAL0970690.1"/>
    </source>
</evidence>
<gene>
    <name evidence="2" type="ORF">UPYG_G00245750</name>
</gene>
<feature type="compositionally biased region" description="Basic and acidic residues" evidence="1">
    <location>
        <begin position="49"/>
        <end position="70"/>
    </location>
</feature>
<organism evidence="2 3">
    <name type="scientific">Umbra pygmaea</name>
    <name type="common">Eastern mudminnow</name>
    <dbReference type="NCBI Taxonomy" id="75934"/>
    <lineage>
        <taxon>Eukaryota</taxon>
        <taxon>Metazoa</taxon>
        <taxon>Chordata</taxon>
        <taxon>Craniata</taxon>
        <taxon>Vertebrata</taxon>
        <taxon>Euteleostomi</taxon>
        <taxon>Actinopterygii</taxon>
        <taxon>Neopterygii</taxon>
        <taxon>Teleostei</taxon>
        <taxon>Protacanthopterygii</taxon>
        <taxon>Esociformes</taxon>
        <taxon>Umbridae</taxon>
        <taxon>Umbra</taxon>
    </lineage>
</organism>
<sequence length="164" mass="18012">MPRLKGYKRALAIRKRMAFQAAIKLTQRGDTIVPLHSCSAVNGLFHKLDPPLSPDKKEEETASLEPRDVSSDSLATVAVEEVCVPSDQPLEDPRKEQAMKLRRRHLVSKKEQDGQQPRDADETTVEPLDVISAPVVAADELDHVSHDSVTSVTRGSSSGSQTFC</sequence>
<evidence type="ECO:0000313" key="3">
    <source>
        <dbReference type="Proteomes" id="UP001557470"/>
    </source>
</evidence>
<feature type="compositionally biased region" description="Basic and acidic residues" evidence="1">
    <location>
        <begin position="108"/>
        <end position="121"/>
    </location>
</feature>
<feature type="compositionally biased region" description="Low complexity" evidence="1">
    <location>
        <begin position="148"/>
        <end position="164"/>
    </location>
</feature>
<reference evidence="2 3" key="1">
    <citation type="submission" date="2024-06" db="EMBL/GenBank/DDBJ databases">
        <authorList>
            <person name="Pan Q."/>
            <person name="Wen M."/>
            <person name="Jouanno E."/>
            <person name="Zahm M."/>
            <person name="Klopp C."/>
            <person name="Cabau C."/>
            <person name="Louis A."/>
            <person name="Berthelot C."/>
            <person name="Parey E."/>
            <person name="Roest Crollius H."/>
            <person name="Montfort J."/>
            <person name="Robinson-Rechavi M."/>
            <person name="Bouchez O."/>
            <person name="Lampietro C."/>
            <person name="Lopez Roques C."/>
            <person name="Donnadieu C."/>
            <person name="Postlethwait J."/>
            <person name="Bobe J."/>
            <person name="Verreycken H."/>
            <person name="Guiguen Y."/>
        </authorList>
    </citation>
    <scope>NUCLEOTIDE SEQUENCE [LARGE SCALE GENOMIC DNA]</scope>
    <source>
        <strain evidence="2">Up_M1</strain>
        <tissue evidence="2">Testis</tissue>
    </source>
</reference>
<feature type="region of interest" description="Disordered" evidence="1">
    <location>
        <begin position="49"/>
        <end position="164"/>
    </location>
</feature>
<keyword evidence="3" id="KW-1185">Reference proteome</keyword>
<accession>A0ABD0WH28</accession>
<evidence type="ECO:0000256" key="1">
    <source>
        <dbReference type="SAM" id="MobiDB-lite"/>
    </source>
</evidence>
<dbReference type="Proteomes" id="UP001557470">
    <property type="component" value="Unassembled WGS sequence"/>
</dbReference>
<protein>
    <submittedName>
        <fullName evidence="2">Uncharacterized protein</fullName>
    </submittedName>
</protein>
<proteinExistence type="predicted"/>
<dbReference type="EMBL" id="JAGEUA010000007">
    <property type="protein sequence ID" value="KAL0970690.1"/>
    <property type="molecule type" value="Genomic_DNA"/>
</dbReference>
<comment type="caution">
    <text evidence="2">The sequence shown here is derived from an EMBL/GenBank/DDBJ whole genome shotgun (WGS) entry which is preliminary data.</text>
</comment>